<name>A0A0C3P8B1_PISTI</name>
<gene>
    <name evidence="1" type="ORF">M404DRAFT_616042</name>
</gene>
<proteinExistence type="predicted"/>
<reference evidence="1 2" key="1">
    <citation type="submission" date="2014-04" db="EMBL/GenBank/DDBJ databases">
        <authorList>
            <consortium name="DOE Joint Genome Institute"/>
            <person name="Kuo A."/>
            <person name="Kohler A."/>
            <person name="Costa M.D."/>
            <person name="Nagy L.G."/>
            <person name="Floudas D."/>
            <person name="Copeland A."/>
            <person name="Barry K.W."/>
            <person name="Cichocki N."/>
            <person name="Veneault-Fourrey C."/>
            <person name="LaButti K."/>
            <person name="Lindquist E.A."/>
            <person name="Lipzen A."/>
            <person name="Lundell T."/>
            <person name="Morin E."/>
            <person name="Murat C."/>
            <person name="Sun H."/>
            <person name="Tunlid A."/>
            <person name="Henrissat B."/>
            <person name="Grigoriev I.V."/>
            <person name="Hibbett D.S."/>
            <person name="Martin F."/>
            <person name="Nordberg H.P."/>
            <person name="Cantor M.N."/>
            <person name="Hua S.X."/>
        </authorList>
    </citation>
    <scope>NUCLEOTIDE SEQUENCE [LARGE SCALE GENOMIC DNA]</scope>
    <source>
        <strain evidence="1 2">Marx 270</strain>
    </source>
</reference>
<dbReference type="Proteomes" id="UP000054217">
    <property type="component" value="Unassembled WGS sequence"/>
</dbReference>
<dbReference type="AlphaFoldDB" id="A0A0C3P8B1"/>
<organism evidence="1 2">
    <name type="scientific">Pisolithus tinctorius Marx 270</name>
    <dbReference type="NCBI Taxonomy" id="870435"/>
    <lineage>
        <taxon>Eukaryota</taxon>
        <taxon>Fungi</taxon>
        <taxon>Dikarya</taxon>
        <taxon>Basidiomycota</taxon>
        <taxon>Agaricomycotina</taxon>
        <taxon>Agaricomycetes</taxon>
        <taxon>Agaricomycetidae</taxon>
        <taxon>Boletales</taxon>
        <taxon>Sclerodermatineae</taxon>
        <taxon>Pisolithaceae</taxon>
        <taxon>Pisolithus</taxon>
    </lineage>
</organism>
<accession>A0A0C3P8B1</accession>
<evidence type="ECO:0000313" key="1">
    <source>
        <dbReference type="EMBL" id="KIO03724.1"/>
    </source>
</evidence>
<keyword evidence="2" id="KW-1185">Reference proteome</keyword>
<reference evidence="2" key="2">
    <citation type="submission" date="2015-01" db="EMBL/GenBank/DDBJ databases">
        <title>Evolutionary Origins and Diversification of the Mycorrhizal Mutualists.</title>
        <authorList>
            <consortium name="DOE Joint Genome Institute"/>
            <consortium name="Mycorrhizal Genomics Consortium"/>
            <person name="Kohler A."/>
            <person name="Kuo A."/>
            <person name="Nagy L.G."/>
            <person name="Floudas D."/>
            <person name="Copeland A."/>
            <person name="Barry K.W."/>
            <person name="Cichocki N."/>
            <person name="Veneault-Fourrey C."/>
            <person name="LaButti K."/>
            <person name="Lindquist E.A."/>
            <person name="Lipzen A."/>
            <person name="Lundell T."/>
            <person name="Morin E."/>
            <person name="Murat C."/>
            <person name="Riley R."/>
            <person name="Ohm R."/>
            <person name="Sun H."/>
            <person name="Tunlid A."/>
            <person name="Henrissat B."/>
            <person name="Grigoriev I.V."/>
            <person name="Hibbett D.S."/>
            <person name="Martin F."/>
        </authorList>
    </citation>
    <scope>NUCLEOTIDE SEQUENCE [LARGE SCALE GENOMIC DNA]</scope>
    <source>
        <strain evidence="2">Marx 270</strain>
    </source>
</reference>
<evidence type="ECO:0000313" key="2">
    <source>
        <dbReference type="Proteomes" id="UP000054217"/>
    </source>
</evidence>
<protein>
    <submittedName>
        <fullName evidence="1">Uncharacterized protein</fullName>
    </submittedName>
</protein>
<sequence>MILNISFKLRWLWRVTAFDDQNSTNSFESHQNFSETPPSCEHCDQVTTNLIRQCCGTHVVLPYSTDLVIAIAVQMASQVQEGRCIIEKTRVRNKGE</sequence>
<dbReference type="InParanoid" id="A0A0C3P8B1"/>
<dbReference type="HOGENOM" id="CLU_2360587_0_0_1"/>
<dbReference type="EMBL" id="KN831975">
    <property type="protein sequence ID" value="KIO03724.1"/>
    <property type="molecule type" value="Genomic_DNA"/>
</dbReference>